<keyword evidence="4" id="KW-1185">Reference proteome</keyword>
<dbReference type="EMBL" id="AP021861">
    <property type="protein sequence ID" value="BBO31799.1"/>
    <property type="molecule type" value="Genomic_DNA"/>
</dbReference>
<dbReference type="KEGG" id="lpav:PLANPX_1411"/>
<name>A0A5K7XFQ2_9BACT</name>
<accession>A0A5K7XFQ2</accession>
<dbReference type="RefSeq" id="WP_152097880.1">
    <property type="nucleotide sequence ID" value="NZ_AP021861.1"/>
</dbReference>
<evidence type="ECO:0000313" key="3">
    <source>
        <dbReference type="EMBL" id="BBO31799.1"/>
    </source>
</evidence>
<feature type="chain" id="PRO_5024973898" description="Ice-binding protein C-terminal domain-containing protein" evidence="1">
    <location>
        <begin position="26"/>
        <end position="263"/>
    </location>
</feature>
<reference evidence="4" key="1">
    <citation type="submission" date="2019-10" db="EMBL/GenBank/DDBJ databases">
        <title>Lacipirellula parvula gen. nov., sp. nov., representing a lineage of planctomycetes widespread in freshwater anoxic habitats, and description of the family Lacipirellulaceae.</title>
        <authorList>
            <person name="Dedysh S.N."/>
            <person name="Kulichevskaya I.S."/>
            <person name="Beletsky A.V."/>
            <person name="Rakitin A.L."/>
            <person name="Mardanov A.V."/>
            <person name="Ivanova A.A."/>
            <person name="Saltykova V.X."/>
            <person name="Rijpstra W.I.C."/>
            <person name="Sinninghe Damste J.S."/>
            <person name="Ravin N.V."/>
        </authorList>
    </citation>
    <scope>NUCLEOTIDE SEQUENCE [LARGE SCALE GENOMIC DNA]</scope>
    <source>
        <strain evidence="4">PX69</strain>
    </source>
</reference>
<feature type="domain" description="Ice-binding protein C-terminal" evidence="2">
    <location>
        <begin position="240"/>
        <end position="261"/>
    </location>
</feature>
<evidence type="ECO:0000259" key="2">
    <source>
        <dbReference type="Pfam" id="PF07589"/>
    </source>
</evidence>
<dbReference type="Proteomes" id="UP000326837">
    <property type="component" value="Chromosome"/>
</dbReference>
<dbReference type="InterPro" id="IPR013424">
    <property type="entry name" value="Ice-binding_C"/>
</dbReference>
<dbReference type="AlphaFoldDB" id="A0A5K7XFQ2"/>
<evidence type="ECO:0000313" key="4">
    <source>
        <dbReference type="Proteomes" id="UP000326837"/>
    </source>
</evidence>
<gene>
    <name evidence="3" type="ORF">PLANPX_1411</name>
</gene>
<keyword evidence="1" id="KW-0732">Signal</keyword>
<feature type="signal peptide" evidence="1">
    <location>
        <begin position="1"/>
        <end position="25"/>
    </location>
</feature>
<evidence type="ECO:0000256" key="1">
    <source>
        <dbReference type="SAM" id="SignalP"/>
    </source>
</evidence>
<sequence length="263" mass="26904">MLKHRIRRSLAAVLGAALTMSPGLGVSNGSTFPIDTFDDATNINLSPIPTPPSLPFTTPSTPANLTQTAVDGVSPAVTLGGERYIAISGGGYTVPNARKQVAANSLTFFIPNVSNADPSFFTLLLDYGRTTPLTDGAGGINFGTLGGSVTVGVTTATSPQGVSANLKVTIESGDHAGGAIATGSFNQSVLGPGNFSFPFSHPGFASVDFSDVTQVTVLLEDLNIDGGSYVISGITREAVVPEPATLALSLLGLGVVALRRRQR</sequence>
<organism evidence="3 4">
    <name type="scientific">Lacipirellula parvula</name>
    <dbReference type="NCBI Taxonomy" id="2650471"/>
    <lineage>
        <taxon>Bacteria</taxon>
        <taxon>Pseudomonadati</taxon>
        <taxon>Planctomycetota</taxon>
        <taxon>Planctomycetia</taxon>
        <taxon>Pirellulales</taxon>
        <taxon>Lacipirellulaceae</taxon>
        <taxon>Lacipirellula</taxon>
    </lineage>
</organism>
<protein>
    <recommendedName>
        <fullName evidence="2">Ice-binding protein C-terminal domain-containing protein</fullName>
    </recommendedName>
</protein>
<dbReference type="Pfam" id="PF07589">
    <property type="entry name" value="PEP-CTERM"/>
    <property type="match status" value="1"/>
</dbReference>
<dbReference type="NCBIfam" id="TIGR02595">
    <property type="entry name" value="PEP_CTERM"/>
    <property type="match status" value="1"/>
</dbReference>
<proteinExistence type="predicted"/>